<dbReference type="PROSITE" id="PS51371">
    <property type="entry name" value="CBS"/>
    <property type="match status" value="1"/>
</dbReference>
<evidence type="ECO:0000256" key="5">
    <source>
        <dbReference type="SAM" id="Phobius"/>
    </source>
</evidence>
<dbReference type="InterPro" id="IPR051676">
    <property type="entry name" value="UPF0053_domain"/>
</dbReference>
<keyword evidence="2" id="KW-1003">Cell membrane</keyword>
<comment type="subcellular location">
    <subcellularLocation>
        <location evidence="1">Cell membrane</location>
        <topology evidence="1">Multi-pass membrane protein</topology>
    </subcellularLocation>
</comment>
<dbReference type="InterPro" id="IPR046342">
    <property type="entry name" value="CBS_dom_sf"/>
</dbReference>
<evidence type="ECO:0000259" key="6">
    <source>
        <dbReference type="PROSITE" id="PS51371"/>
    </source>
</evidence>
<dbReference type="PATRIC" id="fig|1121362.3.peg.2873"/>
<evidence type="ECO:0000313" key="8">
    <source>
        <dbReference type="EMBL" id="AGF73825.1"/>
    </source>
</evidence>
<proteinExistence type="predicted"/>
<dbReference type="PROSITE" id="PS51846">
    <property type="entry name" value="CNNM"/>
    <property type="match status" value="1"/>
</dbReference>
<dbReference type="HOGENOM" id="CLU_015237_4_0_11"/>
<evidence type="ECO:0000256" key="2">
    <source>
        <dbReference type="ARBA" id="ARBA00022475"/>
    </source>
</evidence>
<dbReference type="Pfam" id="PF01595">
    <property type="entry name" value="CNNM"/>
    <property type="match status" value="1"/>
</dbReference>
<evidence type="ECO:0000259" key="7">
    <source>
        <dbReference type="PROSITE" id="PS51846"/>
    </source>
</evidence>
<dbReference type="OrthoDB" id="110231at2"/>
<reference evidence="8 9" key="1">
    <citation type="journal article" date="2012" name="Stand. Genomic Sci.">
        <title>Genome sequence of the halotolerant bacterium Corynebacterium halotolerans type strain YIM 70093(T) (= DSM 44683(T)).</title>
        <authorList>
            <person name="Ruckert C."/>
            <person name="Albersmeier A."/>
            <person name="Al-Dilaimi A."/>
            <person name="Niehaus K."/>
            <person name="Szczepanowski R."/>
            <person name="Kalinowski J."/>
        </authorList>
    </citation>
    <scope>NUCLEOTIDE SEQUENCE [LARGE SCALE GENOMIC DNA]</scope>
    <source>
        <strain evidence="8">DSM 44683</strain>
        <plasmid evidence="9">Plasmid pCha1</plasmid>
    </source>
</reference>
<evidence type="ECO:0008006" key="10">
    <source>
        <dbReference type="Google" id="ProtNLM"/>
    </source>
</evidence>
<dbReference type="PANTHER" id="PTHR43099">
    <property type="entry name" value="UPF0053 PROTEIN YRKA"/>
    <property type="match status" value="1"/>
</dbReference>
<evidence type="ECO:0000256" key="3">
    <source>
        <dbReference type="PROSITE-ProRule" id="PRU00703"/>
    </source>
</evidence>
<keyword evidence="9" id="KW-1185">Reference proteome</keyword>
<feature type="transmembrane region" description="Helical" evidence="5">
    <location>
        <begin position="6"/>
        <end position="29"/>
    </location>
</feature>
<evidence type="ECO:0000256" key="4">
    <source>
        <dbReference type="PROSITE-ProRule" id="PRU01193"/>
    </source>
</evidence>
<feature type="domain" description="CBS" evidence="6">
    <location>
        <begin position="283"/>
        <end position="345"/>
    </location>
</feature>
<dbReference type="Gene3D" id="3.10.580.10">
    <property type="entry name" value="CBS-domain"/>
    <property type="match status" value="1"/>
</dbReference>
<protein>
    <recommendedName>
        <fullName evidence="10">CNNM transmembrane domain-containing protein</fullName>
    </recommendedName>
</protein>
<keyword evidence="4 5" id="KW-0472">Membrane</keyword>
<keyword evidence="3" id="KW-0129">CBS domain</keyword>
<dbReference type="RefSeq" id="WP_015402235.1">
    <property type="nucleotide sequence ID" value="NC_020303.1"/>
</dbReference>
<dbReference type="GO" id="GO:0005886">
    <property type="term" value="C:plasma membrane"/>
    <property type="evidence" value="ECO:0007669"/>
    <property type="project" value="UniProtKB-SubCell"/>
</dbReference>
<dbReference type="EMBL" id="CP003698">
    <property type="protein sequence ID" value="AGF73825.1"/>
    <property type="molecule type" value="Genomic_DNA"/>
</dbReference>
<accession>M1P1Y0</accession>
<evidence type="ECO:0000313" key="9">
    <source>
        <dbReference type="Proteomes" id="UP000011723"/>
    </source>
</evidence>
<keyword evidence="8" id="KW-0614">Plasmid</keyword>
<gene>
    <name evidence="8" type="ORF">A605_14267</name>
</gene>
<keyword evidence="4 5" id="KW-0812">Transmembrane</keyword>
<dbReference type="AlphaFoldDB" id="M1P1Y0"/>
<keyword evidence="4 5" id="KW-1133">Transmembrane helix</keyword>
<dbReference type="Proteomes" id="UP000011723">
    <property type="component" value="Plasmid pCha1"/>
</dbReference>
<feature type="domain" description="CNNM transmembrane" evidence="7">
    <location>
        <begin position="1"/>
        <end position="206"/>
    </location>
</feature>
<evidence type="ECO:0000256" key="1">
    <source>
        <dbReference type="ARBA" id="ARBA00004651"/>
    </source>
</evidence>
<dbReference type="Pfam" id="PF00571">
    <property type="entry name" value="CBS"/>
    <property type="match status" value="1"/>
</dbReference>
<feature type="transmembrane region" description="Helical" evidence="5">
    <location>
        <begin position="56"/>
        <end position="77"/>
    </location>
</feature>
<dbReference type="InterPro" id="IPR002550">
    <property type="entry name" value="CNNM"/>
</dbReference>
<name>M1P1Y0_9CORY</name>
<dbReference type="SUPFAM" id="SSF54631">
    <property type="entry name" value="CBS-domain pair"/>
    <property type="match status" value="1"/>
</dbReference>
<dbReference type="InterPro" id="IPR000644">
    <property type="entry name" value="CBS_dom"/>
</dbReference>
<feature type="transmembrane region" description="Helical" evidence="5">
    <location>
        <begin position="97"/>
        <end position="119"/>
    </location>
</feature>
<dbReference type="KEGG" id="chn:A605_14267"/>
<dbReference type="PANTHER" id="PTHR43099:SF5">
    <property type="entry name" value="HLYC_CORC FAMILY TRANSPORTER"/>
    <property type="match status" value="1"/>
</dbReference>
<sequence>MTEWYVAFPATILLIALSAFFVIIEFALLATRRNRLEETAETSAASRAALRSLNELTLMLAGAQLGITVCTFALGAITKPWVHDALMPVFEVVGIPLAAADVIAFILSLFIVTFLHLVIGEMAPKSWAITHPESAIRIIALPARGFINLFRPLLSWINRMANRLVKATGEQPVERAAARGYDADTLRLLVEHSRLTGTLDDVSASQITGVIELERATVGEAIDAPGNDPSTLPSTATVRDVHAAARKSGHLRVLLDNSSWEVPRVVHVRDTLPAAKDAPAADWSRPALTLTETATVQDALEQMRAENEQLAVVLSVNNGHTVRGVITWDYILRQLWPSIEKEIDRVQSKRRD</sequence>
<geneLocation type="plasmid" evidence="8 9">
    <name>pCha1</name>
</geneLocation>
<organism evidence="8 9">
    <name type="scientific">Corynebacterium halotolerans YIM 70093 = DSM 44683</name>
    <dbReference type="NCBI Taxonomy" id="1121362"/>
    <lineage>
        <taxon>Bacteria</taxon>
        <taxon>Bacillati</taxon>
        <taxon>Actinomycetota</taxon>
        <taxon>Actinomycetes</taxon>
        <taxon>Mycobacteriales</taxon>
        <taxon>Corynebacteriaceae</taxon>
        <taxon>Corynebacterium</taxon>
    </lineage>
</organism>
<dbReference type="eggNOG" id="COG1253">
    <property type="taxonomic scope" value="Bacteria"/>
</dbReference>